<organism evidence="1 2">
    <name type="scientific">Streptomyces varsoviensis</name>
    <dbReference type="NCBI Taxonomy" id="67373"/>
    <lineage>
        <taxon>Bacteria</taxon>
        <taxon>Bacillati</taxon>
        <taxon>Actinomycetota</taxon>
        <taxon>Actinomycetes</taxon>
        <taxon>Kitasatosporales</taxon>
        <taxon>Streptomycetaceae</taxon>
        <taxon>Streptomyces</taxon>
    </lineage>
</organism>
<evidence type="ECO:0000313" key="2">
    <source>
        <dbReference type="Proteomes" id="UP000037020"/>
    </source>
</evidence>
<keyword evidence="2" id="KW-1185">Reference proteome</keyword>
<dbReference type="Proteomes" id="UP000037020">
    <property type="component" value="Unassembled WGS sequence"/>
</dbReference>
<proteinExistence type="predicted"/>
<dbReference type="EMBL" id="LGUT01003093">
    <property type="protein sequence ID" value="KOG85969.1"/>
    <property type="molecule type" value="Genomic_DNA"/>
</dbReference>
<evidence type="ECO:0000313" key="1">
    <source>
        <dbReference type="EMBL" id="KOG85969.1"/>
    </source>
</evidence>
<comment type="caution">
    <text evidence="1">The sequence shown here is derived from an EMBL/GenBank/DDBJ whole genome shotgun (WGS) entry which is preliminary data.</text>
</comment>
<gene>
    <name evidence="1" type="ORF">ADK38_33655</name>
</gene>
<accession>A0ABR5IXT3</accession>
<reference evidence="1 2" key="1">
    <citation type="submission" date="2015-07" db="EMBL/GenBank/DDBJ databases">
        <authorList>
            <person name="Ju K.-S."/>
            <person name="Doroghazi J.R."/>
            <person name="Metcalf W.W."/>
        </authorList>
    </citation>
    <scope>NUCLEOTIDE SEQUENCE [LARGE SCALE GENOMIC DNA]</scope>
    <source>
        <strain evidence="1 2">NRRL B-3589</strain>
    </source>
</reference>
<dbReference type="RefSeq" id="WP_030891202.1">
    <property type="nucleotide sequence ID" value="NZ_JBIRHZ010000020.1"/>
</dbReference>
<name>A0ABR5IXT3_9ACTN</name>
<protein>
    <submittedName>
        <fullName evidence="1">Uncharacterized protein</fullName>
    </submittedName>
</protein>
<sequence>MPPRLTPNRLAALRLAAAHPKGSIDARSVTKADELALEELGLADSIDDCGHVQGAPDPGHEHRGHPHFFRITEAGRTEAEKGKA</sequence>